<dbReference type="InterPro" id="IPR013830">
    <property type="entry name" value="SGNH_hydro"/>
</dbReference>
<evidence type="ECO:0000313" key="5">
    <source>
        <dbReference type="Proteomes" id="UP000515981"/>
    </source>
</evidence>
<dbReference type="SUPFAM" id="SSF52266">
    <property type="entry name" value="SGNH hydrolase"/>
    <property type="match status" value="1"/>
</dbReference>
<dbReference type="GO" id="GO:0016787">
    <property type="term" value="F:hydrolase activity"/>
    <property type="evidence" value="ECO:0007669"/>
    <property type="project" value="UniProtKB-KW"/>
</dbReference>
<sequence>MLQKLRQWIRKLSFPISLLLMGVLFFTWTDNWQVYTDPLRELYNRGVQLAGGARMGHTSEPGQQDGTVSGDTVPEGTEDPTGESQTPAAGETSADTQTETMTTEEPQPIEPSEELPKEVVYHTVDDSYFDDAVFIGDSRTVGMYEYGGLEETSTFYASTGLTIYKMFDSKIVAVPGQKKKITVEEALSEKQFAKIYLMIGINEMGTGTVESFMKAYGEAVQHLQQLQPDAVIYLQAIMKVTTERSGQGDYITNEGIEARNEEIAKLADDEKIYYLDVNPLICDETGGMVASYTYDGVHLKARYIPIWLDFLKEHAVE</sequence>
<feature type="transmembrane region" description="Helical" evidence="2">
    <location>
        <begin position="12"/>
        <end position="29"/>
    </location>
</feature>
<dbReference type="AlphaFoldDB" id="A0A7G9FXH2"/>
<reference evidence="4 5" key="1">
    <citation type="submission" date="2020-08" db="EMBL/GenBank/DDBJ databases">
        <authorList>
            <person name="Liu C."/>
            <person name="Sun Q."/>
        </authorList>
    </citation>
    <scope>NUCLEOTIDE SEQUENCE [LARGE SCALE GENOMIC DNA]</scope>
    <source>
        <strain evidence="4 5">NSJ-8</strain>
    </source>
</reference>
<gene>
    <name evidence="4" type="ORF">H9Q77_03710</name>
</gene>
<keyword evidence="2" id="KW-0812">Transmembrane</keyword>
<dbReference type="Proteomes" id="UP000515981">
    <property type="component" value="Chromosome"/>
</dbReference>
<dbReference type="Pfam" id="PF13472">
    <property type="entry name" value="Lipase_GDSL_2"/>
    <property type="match status" value="1"/>
</dbReference>
<name>A0A7G9FXH2_9FIRM</name>
<keyword evidence="2" id="KW-0472">Membrane</keyword>
<evidence type="ECO:0000259" key="3">
    <source>
        <dbReference type="Pfam" id="PF13472"/>
    </source>
</evidence>
<dbReference type="KEGG" id="ssun:H9Q77_03710"/>
<dbReference type="EMBL" id="CP060633">
    <property type="protein sequence ID" value="QNM03254.1"/>
    <property type="molecule type" value="Genomic_DNA"/>
</dbReference>
<feature type="domain" description="SGNH hydrolase-type esterase" evidence="3">
    <location>
        <begin position="134"/>
        <end position="301"/>
    </location>
</feature>
<organism evidence="4 5">
    <name type="scientific">Simiaoa sunii</name>
    <dbReference type="NCBI Taxonomy" id="2763672"/>
    <lineage>
        <taxon>Bacteria</taxon>
        <taxon>Bacillati</taxon>
        <taxon>Bacillota</taxon>
        <taxon>Clostridia</taxon>
        <taxon>Lachnospirales</taxon>
        <taxon>Lachnospiraceae</taxon>
        <taxon>Simiaoa</taxon>
    </lineage>
</organism>
<evidence type="ECO:0000256" key="2">
    <source>
        <dbReference type="SAM" id="Phobius"/>
    </source>
</evidence>
<protein>
    <submittedName>
        <fullName evidence="4">Acylhydrolase</fullName>
    </submittedName>
</protein>
<evidence type="ECO:0000313" key="4">
    <source>
        <dbReference type="EMBL" id="QNM03254.1"/>
    </source>
</evidence>
<feature type="region of interest" description="Disordered" evidence="1">
    <location>
        <begin position="53"/>
        <end position="115"/>
    </location>
</feature>
<feature type="compositionally biased region" description="Polar residues" evidence="1">
    <location>
        <begin position="60"/>
        <end position="70"/>
    </location>
</feature>
<dbReference type="InterPro" id="IPR036514">
    <property type="entry name" value="SGNH_hydro_sf"/>
</dbReference>
<dbReference type="RefSeq" id="WP_249326574.1">
    <property type="nucleotide sequence ID" value="NZ_CP060633.1"/>
</dbReference>
<proteinExistence type="predicted"/>
<keyword evidence="4" id="KW-0378">Hydrolase</keyword>
<accession>A0A7G9FXH2</accession>
<dbReference type="Gene3D" id="3.40.50.1110">
    <property type="entry name" value="SGNH hydrolase"/>
    <property type="match status" value="1"/>
</dbReference>
<keyword evidence="5" id="KW-1185">Reference proteome</keyword>
<keyword evidence="2" id="KW-1133">Transmembrane helix</keyword>
<evidence type="ECO:0000256" key="1">
    <source>
        <dbReference type="SAM" id="MobiDB-lite"/>
    </source>
</evidence>
<feature type="compositionally biased region" description="Low complexity" evidence="1">
    <location>
        <begin position="91"/>
        <end position="105"/>
    </location>
</feature>